<evidence type="ECO:0000256" key="3">
    <source>
        <dbReference type="ARBA" id="ARBA00022989"/>
    </source>
</evidence>
<dbReference type="InterPro" id="IPR051533">
    <property type="entry name" value="WaaL-like"/>
</dbReference>
<feature type="transmembrane region" description="Helical" evidence="5">
    <location>
        <begin position="6"/>
        <end position="28"/>
    </location>
</feature>
<organism evidence="7 8">
    <name type="scientific">Crenothrix polyspora</name>
    <dbReference type="NCBI Taxonomy" id="360316"/>
    <lineage>
        <taxon>Bacteria</taxon>
        <taxon>Pseudomonadati</taxon>
        <taxon>Pseudomonadota</taxon>
        <taxon>Gammaproteobacteria</taxon>
        <taxon>Methylococcales</taxon>
        <taxon>Crenotrichaceae</taxon>
        <taxon>Crenothrix</taxon>
    </lineage>
</organism>
<dbReference type="AlphaFoldDB" id="A0A1R4HEE1"/>
<proteinExistence type="predicted"/>
<comment type="subcellular location">
    <subcellularLocation>
        <location evidence="1">Membrane</location>
        <topology evidence="1">Multi-pass membrane protein</topology>
    </subcellularLocation>
</comment>
<feature type="transmembrane region" description="Helical" evidence="5">
    <location>
        <begin position="209"/>
        <end position="228"/>
    </location>
</feature>
<evidence type="ECO:0000256" key="5">
    <source>
        <dbReference type="SAM" id="Phobius"/>
    </source>
</evidence>
<feature type="transmembrane region" description="Helical" evidence="5">
    <location>
        <begin position="257"/>
        <end position="275"/>
    </location>
</feature>
<dbReference type="GO" id="GO:0016020">
    <property type="term" value="C:membrane"/>
    <property type="evidence" value="ECO:0007669"/>
    <property type="project" value="UniProtKB-SubCell"/>
</dbReference>
<dbReference type="RefSeq" id="WP_087144377.1">
    <property type="nucleotide sequence ID" value="NZ_FUKI01000132.1"/>
</dbReference>
<dbReference type="Proteomes" id="UP000195667">
    <property type="component" value="Unassembled WGS sequence"/>
</dbReference>
<feature type="transmembrane region" description="Helical" evidence="5">
    <location>
        <begin position="114"/>
        <end position="136"/>
    </location>
</feature>
<name>A0A1R4HEE1_9GAMM</name>
<reference evidence="8" key="1">
    <citation type="submission" date="2017-02" db="EMBL/GenBank/DDBJ databases">
        <authorList>
            <person name="Daims H."/>
        </authorList>
    </citation>
    <scope>NUCLEOTIDE SEQUENCE [LARGE SCALE GENOMIC DNA]</scope>
</reference>
<feature type="transmembrane region" description="Helical" evidence="5">
    <location>
        <begin position="443"/>
        <end position="459"/>
    </location>
</feature>
<keyword evidence="2 5" id="KW-0812">Transmembrane</keyword>
<feature type="transmembrane region" description="Helical" evidence="5">
    <location>
        <begin position="235"/>
        <end position="251"/>
    </location>
</feature>
<sequence length="475" mass="52523">MMSIVLGLIVFLAVIAAVIGFGGVLHWGRQREIGLLPYIFYPIIFSVMLAKMTSGRDFSLMPTSESGIAAHESTPAYVFVIARCITLFILVAVSERIINRVLHYGRNPKVPMGLLLCFIFFFLTTVVLAAFLGTHPSISHEYMYLFLGGSAALLFSEAEGDVAIRNVRNAMLVCLVVSACFLIVAPQMVIRTGYLDGVVPGLTVRYAGLTSHSNTMGGLTVVYLLCLSSRPYKGWLNRFAWIIGLITLVIAQSKTSWITFSLSTLSLSYFRYSEILKRYFFDFRRPFFLVMALSLVMIMFTVLISVLLFSSSGNFLNSFLMSQAGADLMTMTGRAQIWEVAVLEWQRNPLFGYGLTIWNDAHRAKIGISAAVTAHSQFYQTLSSSGIVGVIGLVIYVLTLLFYALKTVRVSQGLTLALFLMVMFRSMSEVPLTMVGYYGPDELTHLIILMVIASHFSGLQTNAANLKTPPAHALL</sequence>
<evidence type="ECO:0000313" key="7">
    <source>
        <dbReference type="EMBL" id="SJM94579.1"/>
    </source>
</evidence>
<dbReference type="InterPro" id="IPR007016">
    <property type="entry name" value="O-antigen_ligase-rel_domated"/>
</dbReference>
<gene>
    <name evidence="7" type="ORF">CRENPOLYSF1_550044</name>
</gene>
<feature type="transmembrane region" description="Helical" evidence="5">
    <location>
        <begin position="386"/>
        <end position="405"/>
    </location>
</feature>
<keyword evidence="8" id="KW-1185">Reference proteome</keyword>
<feature type="transmembrane region" description="Helical" evidence="5">
    <location>
        <begin position="287"/>
        <end position="309"/>
    </location>
</feature>
<dbReference type="OrthoDB" id="7056675at2"/>
<evidence type="ECO:0000256" key="4">
    <source>
        <dbReference type="ARBA" id="ARBA00023136"/>
    </source>
</evidence>
<keyword evidence="3 5" id="KW-1133">Transmembrane helix</keyword>
<accession>A0A1R4HEE1</accession>
<feature type="transmembrane region" description="Helical" evidence="5">
    <location>
        <begin position="170"/>
        <end position="189"/>
    </location>
</feature>
<feature type="transmembrane region" description="Helical" evidence="5">
    <location>
        <begin position="142"/>
        <end position="158"/>
    </location>
</feature>
<keyword evidence="4 5" id="KW-0472">Membrane</keyword>
<feature type="transmembrane region" description="Helical" evidence="5">
    <location>
        <begin position="74"/>
        <end position="93"/>
    </location>
</feature>
<evidence type="ECO:0000256" key="1">
    <source>
        <dbReference type="ARBA" id="ARBA00004141"/>
    </source>
</evidence>
<dbReference type="Pfam" id="PF04932">
    <property type="entry name" value="Wzy_C"/>
    <property type="match status" value="1"/>
</dbReference>
<evidence type="ECO:0000256" key="2">
    <source>
        <dbReference type="ARBA" id="ARBA00022692"/>
    </source>
</evidence>
<evidence type="ECO:0000259" key="6">
    <source>
        <dbReference type="Pfam" id="PF04932"/>
    </source>
</evidence>
<evidence type="ECO:0000313" key="8">
    <source>
        <dbReference type="Proteomes" id="UP000195667"/>
    </source>
</evidence>
<feature type="domain" description="O-antigen ligase-related" evidence="6">
    <location>
        <begin position="240"/>
        <end position="393"/>
    </location>
</feature>
<protein>
    <submittedName>
        <fullName evidence="7">Putative O-antigen polymerase</fullName>
    </submittedName>
</protein>
<feature type="transmembrane region" description="Helical" evidence="5">
    <location>
        <begin position="35"/>
        <end position="54"/>
    </location>
</feature>
<dbReference type="PANTHER" id="PTHR37422:SF13">
    <property type="entry name" value="LIPOPOLYSACCHARIDE BIOSYNTHESIS PROTEIN PA4999-RELATED"/>
    <property type="match status" value="1"/>
</dbReference>
<dbReference type="PANTHER" id="PTHR37422">
    <property type="entry name" value="TEICHURONIC ACID BIOSYNTHESIS PROTEIN TUAE"/>
    <property type="match status" value="1"/>
</dbReference>
<dbReference type="EMBL" id="FUKI01000132">
    <property type="protein sequence ID" value="SJM94579.1"/>
    <property type="molecule type" value="Genomic_DNA"/>
</dbReference>